<gene>
    <name evidence="3" type="ORF">N7493_004315</name>
</gene>
<name>A0AAD6HNX3_9EURO</name>
<feature type="domain" description="Beta-ketoacyl synthase C-terminal" evidence="2">
    <location>
        <begin position="52"/>
        <end position="91"/>
    </location>
</feature>
<protein>
    <submittedName>
        <fullName evidence="3">Acyl transferase/acyl hydrolase/lysophospholipase</fullName>
    </submittedName>
</protein>
<dbReference type="PANTHER" id="PTHR43775:SF18">
    <property type="entry name" value="ENZYME, PUTATIVE (JCVI)-RELATED"/>
    <property type="match status" value="1"/>
</dbReference>
<dbReference type="InterPro" id="IPR016039">
    <property type="entry name" value="Thiolase-like"/>
</dbReference>
<feature type="region of interest" description="Disordered" evidence="1">
    <location>
        <begin position="193"/>
        <end position="216"/>
    </location>
</feature>
<keyword evidence="4" id="KW-1185">Reference proteome</keyword>
<dbReference type="InterPro" id="IPR050091">
    <property type="entry name" value="PKS_NRPS_Biosynth_Enz"/>
</dbReference>
<dbReference type="Proteomes" id="UP001215712">
    <property type="component" value="Unassembled WGS sequence"/>
</dbReference>
<dbReference type="InterPro" id="IPR014031">
    <property type="entry name" value="Ketoacyl_synth_C"/>
</dbReference>
<comment type="caution">
    <text evidence="3">The sequence shown here is derived from an EMBL/GenBank/DDBJ whole genome shotgun (WGS) entry which is preliminary data.</text>
</comment>
<evidence type="ECO:0000313" key="3">
    <source>
        <dbReference type="EMBL" id="KAJ5727985.1"/>
    </source>
</evidence>
<organism evidence="3 4">
    <name type="scientific">Penicillium malachiteum</name>
    <dbReference type="NCBI Taxonomy" id="1324776"/>
    <lineage>
        <taxon>Eukaryota</taxon>
        <taxon>Fungi</taxon>
        <taxon>Dikarya</taxon>
        <taxon>Ascomycota</taxon>
        <taxon>Pezizomycotina</taxon>
        <taxon>Eurotiomycetes</taxon>
        <taxon>Eurotiomycetidae</taxon>
        <taxon>Eurotiales</taxon>
        <taxon>Aspergillaceae</taxon>
        <taxon>Penicillium</taxon>
    </lineage>
</organism>
<dbReference type="PANTHER" id="PTHR43775">
    <property type="entry name" value="FATTY ACID SYNTHASE"/>
    <property type="match status" value="1"/>
</dbReference>
<reference evidence="3" key="2">
    <citation type="submission" date="2023-01" db="EMBL/GenBank/DDBJ databases">
        <authorList>
            <person name="Petersen C."/>
        </authorList>
    </citation>
    <scope>NUCLEOTIDE SEQUENCE</scope>
    <source>
        <strain evidence="3">IBT 17514</strain>
    </source>
</reference>
<evidence type="ECO:0000256" key="1">
    <source>
        <dbReference type="SAM" id="MobiDB-lite"/>
    </source>
</evidence>
<dbReference type="GO" id="GO:0004312">
    <property type="term" value="F:fatty acid synthase activity"/>
    <property type="evidence" value="ECO:0007669"/>
    <property type="project" value="TreeGrafter"/>
</dbReference>
<accession>A0AAD6HNX3</accession>
<dbReference type="GO" id="GO:0044550">
    <property type="term" value="P:secondary metabolite biosynthetic process"/>
    <property type="evidence" value="ECO:0007669"/>
    <property type="project" value="TreeGrafter"/>
</dbReference>
<dbReference type="Gene3D" id="3.40.47.10">
    <property type="match status" value="1"/>
</dbReference>
<evidence type="ECO:0000259" key="2">
    <source>
        <dbReference type="Pfam" id="PF02801"/>
    </source>
</evidence>
<evidence type="ECO:0000313" key="4">
    <source>
        <dbReference type="Proteomes" id="UP001215712"/>
    </source>
</evidence>
<feature type="non-terminal residue" evidence="3">
    <location>
        <position position="1"/>
    </location>
</feature>
<dbReference type="AlphaFoldDB" id="A0AAD6HNX3"/>
<dbReference type="GO" id="GO:0006633">
    <property type="term" value="P:fatty acid biosynthetic process"/>
    <property type="evidence" value="ECO:0007669"/>
    <property type="project" value="TreeGrafter"/>
</dbReference>
<dbReference type="Pfam" id="PF02801">
    <property type="entry name" value="Ketoacyl-synt_C"/>
    <property type="match status" value="1"/>
</dbReference>
<dbReference type="SUPFAM" id="SSF53901">
    <property type="entry name" value="Thiolase-like"/>
    <property type="match status" value="1"/>
</dbReference>
<dbReference type="EMBL" id="JAQJAN010000005">
    <property type="protein sequence ID" value="KAJ5727985.1"/>
    <property type="molecule type" value="Genomic_DNA"/>
</dbReference>
<keyword evidence="3" id="KW-0378">Hydrolase</keyword>
<sequence>TNEGIASPSHEAQAAVIPWAYSNAGITNLHETAYFECMVPALRREIRLKFEPRLIRSIKSNIGHSESEPAAGNSGLLKVIMFMEKGVIPETPLFIIQAPELTLKAPRCKLSARLPLGQIKAMHYDAPVSTLSATGGSNAHAIVEQASLDICSFYRSSYAPAVEDEGDDSENNWQNDEGISDRPYTLMISANDAQSLPSTQSTRERQTGRSSSNALRATIPTVVSGLSHDPFDANRGVRLCDWQEK</sequence>
<dbReference type="GO" id="GO:0016787">
    <property type="term" value="F:hydrolase activity"/>
    <property type="evidence" value="ECO:0007669"/>
    <property type="project" value="UniProtKB-KW"/>
</dbReference>
<reference evidence="3" key="1">
    <citation type="journal article" date="2023" name="IMA Fungus">
        <title>Comparative genomic study of the Penicillium genus elucidates a diverse pangenome and 15 lateral gene transfer events.</title>
        <authorList>
            <person name="Petersen C."/>
            <person name="Sorensen T."/>
            <person name="Nielsen M.R."/>
            <person name="Sondergaard T.E."/>
            <person name="Sorensen J.L."/>
            <person name="Fitzpatrick D.A."/>
            <person name="Frisvad J.C."/>
            <person name="Nielsen K.L."/>
        </authorList>
    </citation>
    <scope>NUCLEOTIDE SEQUENCE</scope>
    <source>
        <strain evidence="3">IBT 17514</strain>
    </source>
</reference>
<proteinExistence type="predicted"/>
<keyword evidence="3" id="KW-0808">Transferase</keyword>